<dbReference type="PANTHER" id="PTHR42759:SF6">
    <property type="entry name" value="REGULATORY PROTEIN-RELATED"/>
    <property type="match status" value="1"/>
</dbReference>
<accession>A0A9D6Z4D6</accession>
<dbReference type="PANTHER" id="PTHR42759">
    <property type="entry name" value="MOXR FAMILY PROTEIN"/>
    <property type="match status" value="1"/>
</dbReference>
<comment type="caution">
    <text evidence="2">The sequence shown here is derived from an EMBL/GenBank/DDBJ whole genome shotgun (WGS) entry which is preliminary data.</text>
</comment>
<dbReference type="SUPFAM" id="SSF52540">
    <property type="entry name" value="P-loop containing nucleoside triphosphate hydrolases"/>
    <property type="match status" value="1"/>
</dbReference>
<proteinExistence type="predicted"/>
<protein>
    <submittedName>
        <fullName evidence="2">AAA family ATPase</fullName>
    </submittedName>
</protein>
<evidence type="ECO:0000313" key="3">
    <source>
        <dbReference type="Proteomes" id="UP000807825"/>
    </source>
</evidence>
<sequence>MSANPDRITIKGVEIHLVDPPLLDVEWVGMKEPLTQLIAAWSDDGTDPPMQPRILGKPGVGKTSLAITAAKTMKQDLYITQCTVDTKPEDLIISPVIADNGKIRYVASPLVSAMIQGGICLLDEGNRMSEKSWASIAPLLDMRRSVYSIVAGVEIKAKPEFRVCVTMNEDASTFEVPEYIHSRLQPAIHMDFPTREEEFRILRGKLDGPSDELIREVVNILQHSHSRDEDLSVRDGLNIARYAYRLIKFRPDFDERKALDQSLLQITGENVASLNGPKLV</sequence>
<evidence type="ECO:0000313" key="2">
    <source>
        <dbReference type="EMBL" id="MBI5250815.1"/>
    </source>
</evidence>
<dbReference type="EMBL" id="JACRDE010000394">
    <property type="protein sequence ID" value="MBI5250815.1"/>
    <property type="molecule type" value="Genomic_DNA"/>
</dbReference>
<dbReference type="GO" id="GO:0005524">
    <property type="term" value="F:ATP binding"/>
    <property type="evidence" value="ECO:0007669"/>
    <property type="project" value="InterPro"/>
</dbReference>
<dbReference type="InterPro" id="IPR050764">
    <property type="entry name" value="CbbQ/NirQ/NorQ/GpvN"/>
</dbReference>
<name>A0A9D6Z4D6_9BACT</name>
<organism evidence="2 3">
    <name type="scientific">Desulfomonile tiedjei</name>
    <dbReference type="NCBI Taxonomy" id="2358"/>
    <lineage>
        <taxon>Bacteria</taxon>
        <taxon>Pseudomonadati</taxon>
        <taxon>Thermodesulfobacteriota</taxon>
        <taxon>Desulfomonilia</taxon>
        <taxon>Desulfomonilales</taxon>
        <taxon>Desulfomonilaceae</taxon>
        <taxon>Desulfomonile</taxon>
    </lineage>
</organism>
<evidence type="ECO:0000259" key="1">
    <source>
        <dbReference type="Pfam" id="PF07728"/>
    </source>
</evidence>
<dbReference type="GO" id="GO:0016887">
    <property type="term" value="F:ATP hydrolysis activity"/>
    <property type="evidence" value="ECO:0007669"/>
    <property type="project" value="InterPro"/>
</dbReference>
<dbReference type="InterPro" id="IPR011704">
    <property type="entry name" value="ATPase_dyneun-rel_AAA"/>
</dbReference>
<feature type="domain" description="ATPase dynein-related AAA" evidence="1">
    <location>
        <begin position="54"/>
        <end position="183"/>
    </location>
</feature>
<dbReference type="Pfam" id="PF07728">
    <property type="entry name" value="AAA_5"/>
    <property type="match status" value="1"/>
</dbReference>
<gene>
    <name evidence="2" type="ORF">HY912_15095</name>
</gene>
<reference evidence="2" key="1">
    <citation type="submission" date="2020-07" db="EMBL/GenBank/DDBJ databases">
        <title>Huge and variable diversity of episymbiotic CPR bacteria and DPANN archaea in groundwater ecosystems.</title>
        <authorList>
            <person name="He C.Y."/>
            <person name="Keren R."/>
            <person name="Whittaker M."/>
            <person name="Farag I.F."/>
            <person name="Doudna J."/>
            <person name="Cate J.H.D."/>
            <person name="Banfield J.F."/>
        </authorList>
    </citation>
    <scope>NUCLEOTIDE SEQUENCE</scope>
    <source>
        <strain evidence="2">NC_groundwater_1664_Pr3_B-0.1um_52_9</strain>
    </source>
</reference>
<dbReference type="Proteomes" id="UP000807825">
    <property type="component" value="Unassembled WGS sequence"/>
</dbReference>
<dbReference type="Gene3D" id="3.40.50.300">
    <property type="entry name" value="P-loop containing nucleotide triphosphate hydrolases"/>
    <property type="match status" value="1"/>
</dbReference>
<dbReference type="AlphaFoldDB" id="A0A9D6Z4D6"/>
<dbReference type="InterPro" id="IPR027417">
    <property type="entry name" value="P-loop_NTPase"/>
</dbReference>